<dbReference type="AlphaFoldDB" id="A0A238LCH7"/>
<dbReference type="InterPro" id="IPR005143">
    <property type="entry name" value="TF_LuxR_autoind-bd_dom"/>
</dbReference>
<dbReference type="RefSeq" id="WP_168770490.1">
    <property type="nucleotide sequence ID" value="NZ_FXZK01000002.1"/>
</dbReference>
<keyword evidence="6" id="KW-1185">Reference proteome</keyword>
<dbReference type="InterPro" id="IPR036693">
    <property type="entry name" value="TF_LuxR_autoind-bd_dom_sf"/>
</dbReference>
<sequence length="165" mass="18067">MSHADNLISLFDGLKARSPAGFAIGLHLDYTTSKYIFQAYSREWMEVYSRRGFLLSDPTVRWGLENTGHIRWSELEAADPAGVIEAAKGYGLDFGVSVAIAGTESQSLGSFASSEGEFSESAIDLFSERLSKMHEISAKIEPESNDDKRVKRFAASLSGIGLHDL</sequence>
<gene>
    <name evidence="5" type="ORF">LOM8899_01396</name>
</gene>
<evidence type="ECO:0000256" key="1">
    <source>
        <dbReference type="ARBA" id="ARBA00023015"/>
    </source>
</evidence>
<dbReference type="Gene3D" id="3.30.450.80">
    <property type="entry name" value="Transcription factor LuxR-like, autoinducer-binding domain"/>
    <property type="match status" value="1"/>
</dbReference>
<proteinExistence type="predicted"/>
<dbReference type="Pfam" id="PF03472">
    <property type="entry name" value="Autoind_bind"/>
    <property type="match status" value="1"/>
</dbReference>
<name>A0A238LCH7_9RHOB</name>
<keyword evidence="3" id="KW-0804">Transcription</keyword>
<dbReference type="SUPFAM" id="SSF75516">
    <property type="entry name" value="Pheromone-binding domain of LuxR-like quorum-sensing transcription factors"/>
    <property type="match status" value="1"/>
</dbReference>
<dbReference type="EMBL" id="FXZK01000002">
    <property type="protein sequence ID" value="SMY07263.1"/>
    <property type="molecule type" value="Genomic_DNA"/>
</dbReference>
<protein>
    <submittedName>
        <fullName evidence="5">DNA-binding transcriptional activator SdiA</fullName>
    </submittedName>
</protein>
<evidence type="ECO:0000256" key="2">
    <source>
        <dbReference type="ARBA" id="ARBA00023125"/>
    </source>
</evidence>
<evidence type="ECO:0000313" key="6">
    <source>
        <dbReference type="Proteomes" id="UP000201613"/>
    </source>
</evidence>
<dbReference type="GO" id="GO:0003677">
    <property type="term" value="F:DNA binding"/>
    <property type="evidence" value="ECO:0007669"/>
    <property type="project" value="UniProtKB-KW"/>
</dbReference>
<keyword evidence="2 5" id="KW-0238">DNA-binding</keyword>
<dbReference type="Proteomes" id="UP000201613">
    <property type="component" value="Unassembled WGS sequence"/>
</dbReference>
<keyword evidence="1" id="KW-0805">Transcription regulation</keyword>
<organism evidence="5 6">
    <name type="scientific">Flavimaricola marinus</name>
    <dbReference type="NCBI Taxonomy" id="1819565"/>
    <lineage>
        <taxon>Bacteria</taxon>
        <taxon>Pseudomonadati</taxon>
        <taxon>Pseudomonadota</taxon>
        <taxon>Alphaproteobacteria</taxon>
        <taxon>Rhodobacterales</taxon>
        <taxon>Paracoccaceae</taxon>
        <taxon>Flavimaricola</taxon>
    </lineage>
</organism>
<accession>A0A238LCH7</accession>
<evidence type="ECO:0000313" key="5">
    <source>
        <dbReference type="EMBL" id="SMY07263.1"/>
    </source>
</evidence>
<feature type="domain" description="Transcription factor LuxR-like autoinducer-binding" evidence="4">
    <location>
        <begin position="32"/>
        <end position="114"/>
    </location>
</feature>
<evidence type="ECO:0000256" key="3">
    <source>
        <dbReference type="ARBA" id="ARBA00023163"/>
    </source>
</evidence>
<evidence type="ECO:0000259" key="4">
    <source>
        <dbReference type="Pfam" id="PF03472"/>
    </source>
</evidence>
<reference evidence="6" key="1">
    <citation type="submission" date="2017-05" db="EMBL/GenBank/DDBJ databases">
        <authorList>
            <person name="Rodrigo-Torres L."/>
            <person name="Arahal R. D."/>
            <person name="Lucena T."/>
        </authorList>
    </citation>
    <scope>NUCLEOTIDE SEQUENCE [LARGE SCALE GENOMIC DNA]</scope>
    <source>
        <strain evidence="6">CECT 8899</strain>
    </source>
</reference>